<dbReference type="PIRSF" id="PIRSF004681">
    <property type="entry name" value="UCP004681"/>
    <property type="match status" value="1"/>
</dbReference>
<dbReference type="Gene3D" id="2.60.120.460">
    <property type="entry name" value="YjbQ-like"/>
    <property type="match status" value="1"/>
</dbReference>
<dbReference type="EMBL" id="SRMQ01000015">
    <property type="protein sequence ID" value="TGJ75515.1"/>
    <property type="molecule type" value="Genomic_DNA"/>
</dbReference>
<dbReference type="PANTHER" id="PTHR30615:SF8">
    <property type="entry name" value="UPF0047 PROTEIN C4A8.02C"/>
    <property type="match status" value="1"/>
</dbReference>
<evidence type="ECO:0000313" key="2">
    <source>
        <dbReference type="EMBL" id="TGJ75515.1"/>
    </source>
</evidence>
<gene>
    <name evidence="2" type="ORF">CAGA_23140</name>
</gene>
<proteinExistence type="inferred from homology"/>
<name>A0A4Z0Y7L6_9FIRM</name>
<dbReference type="InterPro" id="IPR001602">
    <property type="entry name" value="UPF0047_YjbQ-like"/>
</dbReference>
<dbReference type="PANTHER" id="PTHR30615">
    <property type="entry name" value="UNCHARACTERIZED PROTEIN YJBQ-RELATED"/>
    <property type="match status" value="1"/>
</dbReference>
<dbReference type="NCBIfam" id="TIGR00149">
    <property type="entry name" value="TIGR00149_YjbQ"/>
    <property type="match status" value="1"/>
</dbReference>
<keyword evidence="3" id="KW-1185">Reference proteome</keyword>
<sequence>MVIYKSFSLLTTQYNDLIRITDEIEKAVAESGIKNGIVTVITKHTTTGITVNESLECLESDIDTFLKRLVPEDYPYVHARMLRSYGSTAGNPTGHLKAHLTGNHCVFPIVNSEMVKGDAQDVYFCEFDGPAKRTISISILGE</sequence>
<evidence type="ECO:0000313" key="3">
    <source>
        <dbReference type="Proteomes" id="UP000297714"/>
    </source>
</evidence>
<accession>A0A4Z0Y7L6</accession>
<evidence type="ECO:0000256" key="1">
    <source>
        <dbReference type="ARBA" id="ARBA00005534"/>
    </source>
</evidence>
<dbReference type="AlphaFoldDB" id="A0A4Z0Y7L6"/>
<dbReference type="InterPro" id="IPR035917">
    <property type="entry name" value="YjbQ-like_sf"/>
</dbReference>
<dbReference type="Proteomes" id="UP000297714">
    <property type="component" value="Unassembled WGS sequence"/>
</dbReference>
<evidence type="ECO:0008006" key="4">
    <source>
        <dbReference type="Google" id="ProtNLM"/>
    </source>
</evidence>
<protein>
    <recommendedName>
        <fullName evidence="4">Secondary thiamine-phosphate synthase enzyme</fullName>
    </recommendedName>
</protein>
<dbReference type="SUPFAM" id="SSF111038">
    <property type="entry name" value="YjbQ-like"/>
    <property type="match status" value="1"/>
</dbReference>
<dbReference type="Pfam" id="PF01894">
    <property type="entry name" value="YjbQ"/>
    <property type="match status" value="1"/>
</dbReference>
<reference evidence="2 3" key="1">
    <citation type="submission" date="2019-04" db="EMBL/GenBank/DDBJ databases">
        <authorList>
            <person name="Poehlein A."/>
            <person name="Bengelsdorf F.R."/>
            <person name="Duerre P."/>
            <person name="Daniel R."/>
        </authorList>
    </citation>
    <scope>NUCLEOTIDE SEQUENCE [LARGE SCALE GENOMIC DNA]</scope>
    <source>
        <strain evidence="2 3">BS-1</strain>
    </source>
</reference>
<dbReference type="RefSeq" id="WP_135660939.1">
    <property type="nucleotide sequence ID" value="NZ_JAJUFJ010000020.1"/>
</dbReference>
<comment type="similarity">
    <text evidence="1">Belongs to the UPF0047 family.</text>
</comment>
<organism evidence="2 3">
    <name type="scientific">Caproiciproducens galactitolivorans</name>
    <dbReference type="NCBI Taxonomy" id="642589"/>
    <lineage>
        <taxon>Bacteria</taxon>
        <taxon>Bacillati</taxon>
        <taxon>Bacillota</taxon>
        <taxon>Clostridia</taxon>
        <taxon>Eubacteriales</taxon>
        <taxon>Acutalibacteraceae</taxon>
        <taxon>Caproiciproducens</taxon>
    </lineage>
</organism>
<dbReference type="OrthoDB" id="9801725at2"/>
<comment type="caution">
    <text evidence="2">The sequence shown here is derived from an EMBL/GenBank/DDBJ whole genome shotgun (WGS) entry which is preliminary data.</text>
</comment>